<sequence>MTSCAHSLITLKRHCQVARGAEIANATAFLASDDSSFAHETELFVDGGQT</sequence>
<dbReference type="Proteomes" id="UP000693952">
    <property type="component" value="Chromosome"/>
</dbReference>
<evidence type="ECO:0000313" key="1">
    <source>
        <dbReference type="EMBL" id="QXH39359.1"/>
    </source>
</evidence>
<dbReference type="Gene3D" id="3.40.50.720">
    <property type="entry name" value="NAD(P)-binding Rossmann-like Domain"/>
    <property type="match status" value="1"/>
</dbReference>
<accession>A0ABX8MJ59</accession>
<name>A0ABX8MJ59_9PSED</name>
<dbReference type="InterPro" id="IPR002347">
    <property type="entry name" value="SDR_fam"/>
</dbReference>
<dbReference type="InterPro" id="IPR036291">
    <property type="entry name" value="NAD(P)-bd_dom_sf"/>
</dbReference>
<organism evidence="1 2">
    <name type="scientific">Pseudomonas sessilinigenes</name>
    <dbReference type="NCBI Taxonomy" id="658629"/>
    <lineage>
        <taxon>Bacteria</taxon>
        <taxon>Pseudomonadati</taxon>
        <taxon>Pseudomonadota</taxon>
        <taxon>Gammaproteobacteria</taxon>
        <taxon>Pseudomonadales</taxon>
        <taxon>Pseudomonadaceae</taxon>
        <taxon>Pseudomonas</taxon>
    </lineage>
</organism>
<dbReference type="EMBL" id="CP077074">
    <property type="protein sequence ID" value="QXH39359.1"/>
    <property type="molecule type" value="Genomic_DNA"/>
</dbReference>
<reference evidence="1" key="1">
    <citation type="submission" date="2021-06" db="EMBL/GenBank/DDBJ databases">
        <title>Updating the genus Pseudomonas: Description of 43 new species and partition of the Pseudomonas putida group.</title>
        <authorList>
            <person name="Girard L."/>
            <person name="Lood C."/>
            <person name="Vandamme P."/>
            <person name="Rokni-Zadeh H."/>
            <person name="van Noort V."/>
            <person name="Hofte M."/>
            <person name="Lavigne R."/>
            <person name="De Mot R."/>
        </authorList>
    </citation>
    <scope>NUCLEOTIDE SEQUENCE</scope>
    <source>
        <strain evidence="1">CMR12a</strain>
    </source>
</reference>
<keyword evidence="2" id="KW-1185">Reference proteome</keyword>
<dbReference type="RefSeq" id="WP_124347647.1">
    <property type="nucleotide sequence ID" value="NZ_CP027706.1"/>
</dbReference>
<dbReference type="SUPFAM" id="SSF51735">
    <property type="entry name" value="NAD(P)-binding Rossmann-fold domains"/>
    <property type="match status" value="1"/>
</dbReference>
<evidence type="ECO:0000313" key="2">
    <source>
        <dbReference type="Proteomes" id="UP000693952"/>
    </source>
</evidence>
<gene>
    <name evidence="1" type="ORF">KSS89_24490</name>
</gene>
<protein>
    <submittedName>
        <fullName evidence="1">SDR family oxidoreductase</fullName>
    </submittedName>
</protein>
<proteinExistence type="predicted"/>
<dbReference type="Pfam" id="PF13561">
    <property type="entry name" value="adh_short_C2"/>
    <property type="match status" value="1"/>
</dbReference>